<feature type="transmembrane region" description="Helical" evidence="1">
    <location>
        <begin position="45"/>
        <end position="66"/>
    </location>
</feature>
<evidence type="ECO:0000313" key="2">
    <source>
        <dbReference type="EMBL" id="KAF8773455.1"/>
    </source>
</evidence>
<comment type="caution">
    <text evidence="2">The sequence shown here is derived from an EMBL/GenBank/DDBJ whole genome shotgun (WGS) entry which is preliminary data.</text>
</comment>
<feature type="transmembrane region" description="Helical" evidence="1">
    <location>
        <begin position="188"/>
        <end position="205"/>
    </location>
</feature>
<keyword evidence="3" id="KW-1185">Reference proteome</keyword>
<feature type="transmembrane region" description="Helical" evidence="1">
    <location>
        <begin position="130"/>
        <end position="150"/>
    </location>
</feature>
<evidence type="ECO:0000256" key="1">
    <source>
        <dbReference type="SAM" id="Phobius"/>
    </source>
</evidence>
<dbReference type="Proteomes" id="UP000807504">
    <property type="component" value="Unassembled WGS sequence"/>
</dbReference>
<keyword evidence="1" id="KW-0812">Transmembrane</keyword>
<dbReference type="EMBL" id="JABXBU010002227">
    <property type="protein sequence ID" value="KAF8773455.1"/>
    <property type="molecule type" value="Genomic_DNA"/>
</dbReference>
<proteinExistence type="predicted"/>
<gene>
    <name evidence="2" type="ORF">HNY73_016118</name>
</gene>
<protein>
    <recommendedName>
        <fullName evidence="4">Gustatory receptor</fullName>
    </recommendedName>
</protein>
<accession>A0A8T0ELQ2</accession>
<dbReference type="AlphaFoldDB" id="A0A8T0ELQ2"/>
<feature type="transmembrane region" description="Helical" evidence="1">
    <location>
        <begin position="287"/>
        <end position="310"/>
    </location>
</feature>
<feature type="transmembrane region" description="Helical" evidence="1">
    <location>
        <begin position="21"/>
        <end position="39"/>
    </location>
</feature>
<evidence type="ECO:0000313" key="3">
    <source>
        <dbReference type="Proteomes" id="UP000807504"/>
    </source>
</evidence>
<reference evidence="2" key="1">
    <citation type="journal article" date="2020" name="bioRxiv">
        <title>Chromosome-level reference genome of the European wasp spider Argiope bruennichi: a resource for studies on range expansion and evolutionary adaptation.</title>
        <authorList>
            <person name="Sheffer M.M."/>
            <person name="Hoppe A."/>
            <person name="Krehenwinkel H."/>
            <person name="Uhl G."/>
            <person name="Kuss A.W."/>
            <person name="Jensen L."/>
            <person name="Jensen C."/>
            <person name="Gillespie R.G."/>
            <person name="Hoff K.J."/>
            <person name="Prost S."/>
        </authorList>
    </citation>
    <scope>NUCLEOTIDE SEQUENCE</scope>
</reference>
<reference evidence="2" key="2">
    <citation type="submission" date="2020-06" db="EMBL/GenBank/DDBJ databases">
        <authorList>
            <person name="Sheffer M."/>
        </authorList>
    </citation>
    <scope>NUCLEOTIDE SEQUENCE</scope>
</reference>
<sequence>MRNKASKEISRIKRRKLKCKYGLLSFILSIYGIGVQRKMPMVYRIFHLMFTLLVHVIPMYTISVWFSSYLKNELHLEHLLGSILADILPLVVHYSIKLKKQALKHILMQYSRVSVLDGKNCVSYRKKVNFILISIAVILVILTTICIISMHSYPEQKLYYTFYINFHNNIVGECIFIFTIHFIFAYEYVLPCVMGLMCGVLYYEFSEYLFRFRKRLEILSPPFDKKEVVSQLKMHSTLFEVLLDLQEALSFICFFFLCTQMTIMFCLLSVFVLTPTENIIEPMISELVLITALAPTSVIGVVLCASRIYVQCQKIQIAIHLLMDSFMRQTNLDNDIMFYVKLMNDKQFPIMTAGGIVDLTPKLMLGLFGSLFTYGLFTFHKL</sequence>
<evidence type="ECO:0008006" key="4">
    <source>
        <dbReference type="Google" id="ProtNLM"/>
    </source>
</evidence>
<keyword evidence="1" id="KW-0472">Membrane</keyword>
<name>A0A8T0ELQ2_ARGBR</name>
<organism evidence="2 3">
    <name type="scientific">Argiope bruennichi</name>
    <name type="common">Wasp spider</name>
    <name type="synonym">Aranea bruennichi</name>
    <dbReference type="NCBI Taxonomy" id="94029"/>
    <lineage>
        <taxon>Eukaryota</taxon>
        <taxon>Metazoa</taxon>
        <taxon>Ecdysozoa</taxon>
        <taxon>Arthropoda</taxon>
        <taxon>Chelicerata</taxon>
        <taxon>Arachnida</taxon>
        <taxon>Araneae</taxon>
        <taxon>Araneomorphae</taxon>
        <taxon>Entelegynae</taxon>
        <taxon>Araneoidea</taxon>
        <taxon>Araneidae</taxon>
        <taxon>Argiope</taxon>
    </lineage>
</organism>
<keyword evidence="1" id="KW-1133">Transmembrane helix</keyword>
<feature type="transmembrane region" description="Helical" evidence="1">
    <location>
        <begin position="248"/>
        <end position="275"/>
    </location>
</feature>